<keyword evidence="2" id="KW-1185">Reference proteome</keyword>
<dbReference type="AlphaFoldDB" id="A0A9Q1JLU6"/>
<gene>
    <name evidence="1" type="ORF">Cgig2_031122</name>
</gene>
<accession>A0A9Q1JLU6</accession>
<dbReference type="Proteomes" id="UP001153076">
    <property type="component" value="Unassembled WGS sequence"/>
</dbReference>
<evidence type="ECO:0000313" key="2">
    <source>
        <dbReference type="Proteomes" id="UP001153076"/>
    </source>
</evidence>
<comment type="caution">
    <text evidence="1">The sequence shown here is derived from an EMBL/GenBank/DDBJ whole genome shotgun (WGS) entry which is preliminary data.</text>
</comment>
<proteinExistence type="predicted"/>
<organism evidence="1 2">
    <name type="scientific">Carnegiea gigantea</name>
    <dbReference type="NCBI Taxonomy" id="171969"/>
    <lineage>
        <taxon>Eukaryota</taxon>
        <taxon>Viridiplantae</taxon>
        <taxon>Streptophyta</taxon>
        <taxon>Embryophyta</taxon>
        <taxon>Tracheophyta</taxon>
        <taxon>Spermatophyta</taxon>
        <taxon>Magnoliopsida</taxon>
        <taxon>eudicotyledons</taxon>
        <taxon>Gunneridae</taxon>
        <taxon>Pentapetalae</taxon>
        <taxon>Caryophyllales</taxon>
        <taxon>Cactineae</taxon>
        <taxon>Cactaceae</taxon>
        <taxon>Cactoideae</taxon>
        <taxon>Echinocereeae</taxon>
        <taxon>Carnegiea</taxon>
    </lineage>
</organism>
<sequence>MEAYDDVQARKSRRQQTSLEIVVLSNKNLTIVGQKKRMQFQGIPEPIDLPLIQHRMNEKIKLRIQEKVNADDFRLGIVDKKNYPICLTLHPHNMHTNAPYTWEIPFRTCLPVRQLSSPCLSFLWIEASDRDEGSHMRFATFSDLPLPILTSLRITSTCTREELAWFTYVNMAHH</sequence>
<reference evidence="1" key="1">
    <citation type="submission" date="2022-04" db="EMBL/GenBank/DDBJ databases">
        <title>Carnegiea gigantea Genome sequencing and assembly v2.</title>
        <authorList>
            <person name="Copetti D."/>
            <person name="Sanderson M.J."/>
            <person name="Burquez A."/>
            <person name="Wojciechowski M.F."/>
        </authorList>
    </citation>
    <scope>NUCLEOTIDE SEQUENCE</scope>
    <source>
        <strain evidence="1">SGP5-SGP5p</strain>
        <tissue evidence="1">Aerial part</tissue>
    </source>
</reference>
<evidence type="ECO:0000313" key="1">
    <source>
        <dbReference type="EMBL" id="KAJ8423290.1"/>
    </source>
</evidence>
<dbReference type="EMBL" id="JAKOGI010002003">
    <property type="protein sequence ID" value="KAJ8423290.1"/>
    <property type="molecule type" value="Genomic_DNA"/>
</dbReference>
<protein>
    <submittedName>
        <fullName evidence="1">Uncharacterized protein</fullName>
    </submittedName>
</protein>
<name>A0A9Q1JLU6_9CARY</name>